<dbReference type="Proteomes" id="UP001141327">
    <property type="component" value="Unassembled WGS sequence"/>
</dbReference>
<evidence type="ECO:0000313" key="7">
    <source>
        <dbReference type="EMBL" id="KAJ4459389.1"/>
    </source>
</evidence>
<name>A0ABQ8UJI5_9EUKA</name>
<keyword evidence="4" id="KW-0067">ATP-binding</keyword>
<dbReference type="EMBL" id="JAPMOS010000020">
    <property type="protein sequence ID" value="KAJ4459389.1"/>
    <property type="molecule type" value="Genomic_DNA"/>
</dbReference>
<proteinExistence type="predicted"/>
<dbReference type="PROSITE" id="PS50893">
    <property type="entry name" value="ABC_TRANSPORTER_2"/>
    <property type="match status" value="1"/>
</dbReference>
<evidence type="ECO:0000259" key="6">
    <source>
        <dbReference type="PROSITE" id="PS50893"/>
    </source>
</evidence>
<dbReference type="InterPro" id="IPR003439">
    <property type="entry name" value="ABC_transporter-like_ATP-bd"/>
</dbReference>
<organism evidence="7 8">
    <name type="scientific">Paratrimastix pyriformis</name>
    <dbReference type="NCBI Taxonomy" id="342808"/>
    <lineage>
        <taxon>Eukaryota</taxon>
        <taxon>Metamonada</taxon>
        <taxon>Preaxostyla</taxon>
        <taxon>Paratrimastigidae</taxon>
        <taxon>Paratrimastix</taxon>
    </lineage>
</organism>
<dbReference type="CDD" id="cd03244">
    <property type="entry name" value="ABCC_MRP_domain2"/>
    <property type="match status" value="1"/>
</dbReference>
<gene>
    <name evidence="7" type="ORF">PAPYR_4694</name>
</gene>
<accession>A0ABQ8UJI5</accession>
<comment type="caution">
    <text evidence="7">The sequence shown here is derived from an EMBL/GenBank/DDBJ whole genome shotgun (WGS) entry which is preliminary data.</text>
</comment>
<keyword evidence="5" id="KW-0472">Membrane</keyword>
<keyword evidence="5" id="KW-0812">Transmembrane</keyword>
<evidence type="ECO:0000313" key="8">
    <source>
        <dbReference type="Proteomes" id="UP001141327"/>
    </source>
</evidence>
<dbReference type="InterPro" id="IPR027417">
    <property type="entry name" value="P-loop_NTPase"/>
</dbReference>
<evidence type="ECO:0000256" key="4">
    <source>
        <dbReference type="ARBA" id="ARBA00022840"/>
    </source>
</evidence>
<evidence type="ECO:0000256" key="2">
    <source>
        <dbReference type="ARBA" id="ARBA00022737"/>
    </source>
</evidence>
<dbReference type="InterPro" id="IPR017871">
    <property type="entry name" value="ABC_transporter-like_CS"/>
</dbReference>
<dbReference type="SUPFAM" id="SSF52540">
    <property type="entry name" value="P-loop containing nucleoside triphosphate hydrolases"/>
    <property type="match status" value="1"/>
</dbReference>
<dbReference type="PANTHER" id="PTHR24223">
    <property type="entry name" value="ATP-BINDING CASSETTE SUB-FAMILY C"/>
    <property type="match status" value="1"/>
</dbReference>
<dbReference type="Pfam" id="PF00005">
    <property type="entry name" value="ABC_tran"/>
    <property type="match status" value="1"/>
</dbReference>
<dbReference type="SMART" id="SM00382">
    <property type="entry name" value="AAA"/>
    <property type="match status" value="1"/>
</dbReference>
<keyword evidence="2" id="KW-0677">Repeat</keyword>
<protein>
    <submittedName>
        <fullName evidence="7">Multidrug resistance-associated protein 5</fullName>
    </submittedName>
</protein>
<sequence length="422" mass="46170">MGLSSVTSINFLVSMAIMSTVELESKMTSVERIQYYSEQVPQERHEGAVPAAGWPQQGVVKFEDVSFRSVPGGLVAWLAVWMYACVYNVRVCLRLSVRPGGLVAWLAVWMYVRVCISLYVRPSVPAGWLHGWLATGCPGGLVAWLAVWMYVRVYIRVSSATCLSGYRAKLPLVLRQVNFQTRPCEKVGVVGRTGAGKSSLLVVLFRLVELGHPTGSGRILLDGVDIATVQLNLLRQHIAIIPQDPVLFSGTLRYNLDLAMTHQDAEIWAVLGHIHLRDFVTGLKDKLDTQITEGGTNLSVGQRQLLCLGRALLHSSRVVVMDEATASVDVETDVAIQRTIRECFADRTVIIIAHRINTVMGCDRVMVMDQGQVAEFDQPQTLIDDPNSRFSGIVRSLNQVAASAAAPIASTPVPSPSPVPAQ</sequence>
<dbReference type="Gene3D" id="3.40.50.300">
    <property type="entry name" value="P-loop containing nucleotide triphosphate hydrolases"/>
    <property type="match status" value="1"/>
</dbReference>
<evidence type="ECO:0000256" key="5">
    <source>
        <dbReference type="SAM" id="Phobius"/>
    </source>
</evidence>
<reference evidence="7" key="1">
    <citation type="journal article" date="2022" name="bioRxiv">
        <title>Genomics of Preaxostyla Flagellates Illuminates Evolutionary Transitions and the Path Towards Mitochondrial Loss.</title>
        <authorList>
            <person name="Novak L.V.F."/>
            <person name="Treitli S.C."/>
            <person name="Pyrih J."/>
            <person name="Halakuc P."/>
            <person name="Pipaliya S.V."/>
            <person name="Vacek V."/>
            <person name="Brzon O."/>
            <person name="Soukal P."/>
            <person name="Eme L."/>
            <person name="Dacks J.B."/>
            <person name="Karnkowska A."/>
            <person name="Elias M."/>
            <person name="Hampl V."/>
        </authorList>
    </citation>
    <scope>NUCLEOTIDE SEQUENCE</scope>
    <source>
        <strain evidence="7">RCP-MX</strain>
    </source>
</reference>
<dbReference type="PROSITE" id="PS00211">
    <property type="entry name" value="ABC_TRANSPORTER_1"/>
    <property type="match status" value="1"/>
</dbReference>
<feature type="transmembrane region" description="Helical" evidence="5">
    <location>
        <begin position="101"/>
        <end position="120"/>
    </location>
</feature>
<comment type="subcellular location">
    <subcellularLocation>
        <location evidence="1">Vacuole membrane</location>
        <topology evidence="1">Multi-pass membrane protein</topology>
    </subcellularLocation>
</comment>
<keyword evidence="8" id="KW-1185">Reference proteome</keyword>
<dbReference type="InterPro" id="IPR003593">
    <property type="entry name" value="AAA+_ATPase"/>
</dbReference>
<dbReference type="InterPro" id="IPR050173">
    <property type="entry name" value="ABC_transporter_C-like"/>
</dbReference>
<keyword evidence="5" id="KW-1133">Transmembrane helix</keyword>
<evidence type="ECO:0000256" key="1">
    <source>
        <dbReference type="ARBA" id="ARBA00004128"/>
    </source>
</evidence>
<feature type="domain" description="ABC transporter" evidence="6">
    <location>
        <begin position="155"/>
        <end position="395"/>
    </location>
</feature>
<feature type="transmembrane region" description="Helical" evidence="5">
    <location>
        <begin position="132"/>
        <end position="151"/>
    </location>
</feature>
<feature type="transmembrane region" description="Helical" evidence="5">
    <location>
        <begin position="70"/>
        <end position="89"/>
    </location>
</feature>
<keyword evidence="3" id="KW-0547">Nucleotide-binding</keyword>
<evidence type="ECO:0000256" key="3">
    <source>
        <dbReference type="ARBA" id="ARBA00022741"/>
    </source>
</evidence>
<dbReference type="PANTHER" id="PTHR24223:SF443">
    <property type="entry name" value="MULTIDRUG-RESISTANCE LIKE PROTEIN 1, ISOFORM I"/>
    <property type="match status" value="1"/>
</dbReference>